<feature type="compositionally biased region" description="Basic and acidic residues" evidence="1">
    <location>
        <begin position="141"/>
        <end position="152"/>
    </location>
</feature>
<feature type="compositionally biased region" description="Low complexity" evidence="1">
    <location>
        <begin position="155"/>
        <end position="169"/>
    </location>
</feature>
<reference evidence="2" key="1">
    <citation type="journal article" date="2020" name="Fungal Divers.">
        <title>Resolving the Mortierellaceae phylogeny through synthesis of multi-gene phylogenetics and phylogenomics.</title>
        <authorList>
            <person name="Vandepol N."/>
            <person name="Liber J."/>
            <person name="Desiro A."/>
            <person name="Na H."/>
            <person name="Kennedy M."/>
            <person name="Barry K."/>
            <person name="Grigoriev I.V."/>
            <person name="Miller A.N."/>
            <person name="O'Donnell K."/>
            <person name="Stajich J.E."/>
            <person name="Bonito G."/>
        </authorList>
    </citation>
    <scope>NUCLEOTIDE SEQUENCE</scope>
    <source>
        <strain evidence="2">NRRL 2769</strain>
    </source>
</reference>
<dbReference type="Proteomes" id="UP000703661">
    <property type="component" value="Unassembled WGS sequence"/>
</dbReference>
<evidence type="ECO:0000256" key="1">
    <source>
        <dbReference type="SAM" id="MobiDB-lite"/>
    </source>
</evidence>
<feature type="region of interest" description="Disordered" evidence="1">
    <location>
        <begin position="134"/>
        <end position="211"/>
    </location>
</feature>
<dbReference type="AlphaFoldDB" id="A0A9P6MKS8"/>
<dbReference type="EMBL" id="JAAAID010002594">
    <property type="protein sequence ID" value="KAG0006551.1"/>
    <property type="molecule type" value="Genomic_DNA"/>
</dbReference>
<keyword evidence="3" id="KW-1185">Reference proteome</keyword>
<protein>
    <submittedName>
        <fullName evidence="2">Uncharacterized protein</fullName>
    </submittedName>
</protein>
<name>A0A9P6MKS8_9FUNG</name>
<evidence type="ECO:0000313" key="2">
    <source>
        <dbReference type="EMBL" id="KAG0006551.1"/>
    </source>
</evidence>
<feature type="compositionally biased region" description="Acidic residues" evidence="1">
    <location>
        <begin position="188"/>
        <end position="198"/>
    </location>
</feature>
<organism evidence="2 3">
    <name type="scientific">Entomortierella chlamydospora</name>
    <dbReference type="NCBI Taxonomy" id="101097"/>
    <lineage>
        <taxon>Eukaryota</taxon>
        <taxon>Fungi</taxon>
        <taxon>Fungi incertae sedis</taxon>
        <taxon>Mucoromycota</taxon>
        <taxon>Mortierellomycotina</taxon>
        <taxon>Mortierellomycetes</taxon>
        <taxon>Mortierellales</taxon>
        <taxon>Mortierellaceae</taxon>
        <taxon>Entomortierella</taxon>
    </lineage>
</organism>
<dbReference type="OrthoDB" id="2436875at2759"/>
<sequence>MNSTSSFSGSLDHRSMTRANSTKRNKSLVHLPVTQQQQDEQQQRLPTYEKPLPRVPIVTFPTPPNYQTKEQRAAFLSSAPVRSQVTISQRNKNLTPATTSLPSKSTPSFFTSSLSASTLHLNMGNHYHSTTDVITEKRRRSGDSMKDPKDSEWFPATTVTSSTPSSFPSEPLPSSPGLNSSVSKYFSDDEEDEYDAYELEAPSTPSTTTLNDSYFNVERNYSALMSQDKKSKKKCRLFGFITKK</sequence>
<proteinExistence type="predicted"/>
<comment type="caution">
    <text evidence="2">The sequence shown here is derived from an EMBL/GenBank/DDBJ whole genome shotgun (WGS) entry which is preliminary data.</text>
</comment>
<evidence type="ECO:0000313" key="3">
    <source>
        <dbReference type="Proteomes" id="UP000703661"/>
    </source>
</evidence>
<accession>A0A9P6MKS8</accession>
<feature type="region of interest" description="Disordered" evidence="1">
    <location>
        <begin position="1"/>
        <end position="65"/>
    </location>
</feature>
<gene>
    <name evidence="2" type="ORF">BGZ80_005228</name>
</gene>